<dbReference type="CDD" id="cd03320">
    <property type="entry name" value="OSBS"/>
    <property type="match status" value="1"/>
</dbReference>
<evidence type="ECO:0000256" key="4">
    <source>
        <dbReference type="ARBA" id="ARBA00023239"/>
    </source>
</evidence>
<dbReference type="GO" id="GO:0016836">
    <property type="term" value="F:hydro-lyase activity"/>
    <property type="evidence" value="ECO:0007669"/>
    <property type="project" value="InterPro"/>
</dbReference>
<dbReference type="GO" id="GO:0000287">
    <property type="term" value="F:magnesium ion binding"/>
    <property type="evidence" value="ECO:0007669"/>
    <property type="project" value="InterPro"/>
</dbReference>
<evidence type="ECO:0000256" key="2">
    <source>
        <dbReference type="ARBA" id="ARBA00022723"/>
    </source>
</evidence>
<dbReference type="SMART" id="SM00922">
    <property type="entry name" value="MR_MLE"/>
    <property type="match status" value="1"/>
</dbReference>
<evidence type="ECO:0000256" key="1">
    <source>
        <dbReference type="ARBA" id="ARBA00022428"/>
    </source>
</evidence>
<accession>A0A8W7PCR0</accession>
<dbReference type="InterPro" id="IPR029045">
    <property type="entry name" value="ClpP/crotonase-like_dom_sf"/>
</dbReference>
<dbReference type="InterPro" id="IPR013342">
    <property type="entry name" value="Mandelate_racemase_C"/>
</dbReference>
<sequence>MGLVNTVVPLADLEKETVRWCREMLQNSPMALRCLKAALNADCDGQAGLQELAGNATMLFYMTDEGQEGRNAFNEKRQPDFSKFKRNPLPMEAGVVLRHQRLKTRDGLLIHLQQGEQQGWGEIAPLPEFSQETLETGATGYAELAAGVDCGGDPDELFAVLNALPGEKVAKVKVGLYEAVRDGMVVNVLLEALPDLKLRLDANRSWTRAKADSFAKYVNPAWRDRIAFLEEPCKTRDESRDFAQATGIAIAWDESVREADFVVQAEPGVAAIVIKPTLVGSLNRCRELVEQAHQAGLTAVISSSIESSLGLTQLARIAHWLTPDTVPGLDTLNLMQAQLMRSWPESTLPLLSADVLECVWRS</sequence>
<dbReference type="GO" id="GO:0009234">
    <property type="term" value="P:menaquinone biosynthetic process"/>
    <property type="evidence" value="ECO:0007669"/>
    <property type="project" value="UniProtKB-KW"/>
</dbReference>
<dbReference type="Gene3D" id="3.20.20.120">
    <property type="entry name" value="Enolase-like C-terminal domain"/>
    <property type="match status" value="1"/>
</dbReference>
<evidence type="ECO:0000256" key="3">
    <source>
        <dbReference type="ARBA" id="ARBA00022842"/>
    </source>
</evidence>
<dbReference type="Gene3D" id="1.10.12.10">
    <property type="entry name" value="Lyase 2-enoyl-coa Hydratase, Chain A, domain 2"/>
    <property type="match status" value="1"/>
</dbReference>
<dbReference type="SUPFAM" id="SSF51604">
    <property type="entry name" value="Enolase C-terminal domain-like"/>
    <property type="match status" value="1"/>
</dbReference>
<dbReference type="InterPro" id="IPR001753">
    <property type="entry name" value="Enoyl-CoA_hydra/iso"/>
</dbReference>
<organism evidence="6">
    <name type="scientific">Anopheles coluzzii</name>
    <name type="common">African malaria mosquito</name>
    <dbReference type="NCBI Taxonomy" id="1518534"/>
    <lineage>
        <taxon>Eukaryota</taxon>
        <taxon>Metazoa</taxon>
        <taxon>Ecdysozoa</taxon>
        <taxon>Arthropoda</taxon>
        <taxon>Hexapoda</taxon>
        <taxon>Insecta</taxon>
        <taxon>Pterygota</taxon>
        <taxon>Neoptera</taxon>
        <taxon>Endopterygota</taxon>
        <taxon>Diptera</taxon>
        <taxon>Nematocera</taxon>
        <taxon>Culicoidea</taxon>
        <taxon>Culicidae</taxon>
        <taxon>Anophelinae</taxon>
        <taxon>Anopheles</taxon>
    </lineage>
</organism>
<keyword evidence="2" id="KW-0479">Metal-binding</keyword>
<dbReference type="NCBIfam" id="TIGR01927">
    <property type="entry name" value="menC_gam_Gplu"/>
    <property type="match status" value="1"/>
</dbReference>
<feature type="domain" description="Mandelate racemase/muconate lactonizing enzyme C-terminal" evidence="5">
    <location>
        <begin position="154"/>
        <end position="249"/>
    </location>
</feature>
<keyword evidence="3" id="KW-0460">Magnesium</keyword>
<dbReference type="NCBIfam" id="NF003473">
    <property type="entry name" value="PRK05105.1"/>
    <property type="match status" value="1"/>
</dbReference>
<dbReference type="InterPro" id="IPR010196">
    <property type="entry name" value="OSB_synthase_MenC1"/>
</dbReference>
<name>A0A8W7PCR0_ANOCL</name>
<dbReference type="InterPro" id="IPR041338">
    <property type="entry name" value="OSBS_N"/>
</dbReference>
<dbReference type="Pfam" id="PF21508">
    <property type="entry name" value="MenC_N"/>
    <property type="match status" value="1"/>
</dbReference>
<dbReference type="PANTHER" id="PTHR48073:SF2">
    <property type="entry name" value="O-SUCCINYLBENZOATE SYNTHASE"/>
    <property type="match status" value="1"/>
</dbReference>
<dbReference type="InterPro" id="IPR029065">
    <property type="entry name" value="Enolase_C-like"/>
</dbReference>
<dbReference type="SFLD" id="SFLDF00009">
    <property type="entry name" value="o-succinylbenzoate_synthase"/>
    <property type="match status" value="1"/>
</dbReference>
<keyword evidence="1" id="KW-0474">Menaquinone biosynthesis</keyword>
<protein>
    <recommendedName>
        <fullName evidence="5">Mandelate racemase/muconate lactonizing enzyme C-terminal domain-containing protein</fullName>
    </recommendedName>
</protein>
<dbReference type="HAMAP" id="MF_00470">
    <property type="entry name" value="MenC_1"/>
    <property type="match status" value="1"/>
</dbReference>
<dbReference type="EnsemblMetazoa" id="ACOM029241-RA">
    <property type="protein sequence ID" value="ACOM029241-PA.1"/>
    <property type="gene ID" value="ACOM029241"/>
</dbReference>
<dbReference type="InterPro" id="IPR029017">
    <property type="entry name" value="Enolase-like_N"/>
</dbReference>
<proteinExistence type="inferred from homology"/>
<dbReference type="InterPro" id="IPR014748">
    <property type="entry name" value="Enoyl-CoA_hydra_C"/>
</dbReference>
<reference evidence="6" key="1">
    <citation type="submission" date="2022-08" db="UniProtKB">
        <authorList>
            <consortium name="EnsemblMetazoa"/>
        </authorList>
    </citation>
    <scope>IDENTIFICATION</scope>
</reference>
<dbReference type="AlphaFoldDB" id="A0A8W7PCR0"/>
<dbReference type="SFLD" id="SFLDG00180">
    <property type="entry name" value="muconate_cycloisomerase"/>
    <property type="match status" value="1"/>
</dbReference>
<dbReference type="SFLD" id="SFLDS00001">
    <property type="entry name" value="Enolase"/>
    <property type="match status" value="1"/>
</dbReference>
<dbReference type="Pfam" id="PF00378">
    <property type="entry name" value="ECH_1"/>
    <property type="match status" value="1"/>
</dbReference>
<dbReference type="FunFam" id="1.10.12.10:FF:000002">
    <property type="entry name" value="1,4-dihydroxy-2-naphthoyl-CoA synthase"/>
    <property type="match status" value="1"/>
</dbReference>
<dbReference type="InterPro" id="IPR036849">
    <property type="entry name" value="Enolase-like_C_sf"/>
</dbReference>
<keyword evidence="4" id="KW-0456">Lyase</keyword>
<dbReference type="SUPFAM" id="SSF54826">
    <property type="entry name" value="Enolase N-terminal domain-like"/>
    <property type="match status" value="1"/>
</dbReference>
<dbReference type="Pfam" id="PF13378">
    <property type="entry name" value="MR_MLE_C"/>
    <property type="match status" value="1"/>
</dbReference>
<dbReference type="PANTHER" id="PTHR48073">
    <property type="entry name" value="O-SUCCINYLBENZOATE SYNTHASE-RELATED"/>
    <property type="match status" value="1"/>
</dbReference>
<dbReference type="SUPFAM" id="SSF52096">
    <property type="entry name" value="ClpP/crotonase"/>
    <property type="match status" value="1"/>
</dbReference>
<evidence type="ECO:0000313" key="6">
    <source>
        <dbReference type="EnsemblMetazoa" id="ACOM029241-PA.1"/>
    </source>
</evidence>
<evidence type="ECO:0000259" key="5">
    <source>
        <dbReference type="SMART" id="SM00922"/>
    </source>
</evidence>
<dbReference type="Proteomes" id="UP000075882">
    <property type="component" value="Unassembled WGS sequence"/>
</dbReference>